<dbReference type="InterPro" id="IPR036894">
    <property type="entry name" value="YbaB-like_sf"/>
</dbReference>
<accession>A0ABZ2TXU5</accession>
<proteinExistence type="predicted"/>
<keyword evidence="2" id="KW-1185">Reference proteome</keyword>
<name>A0ABZ2TXU5_9ACTN</name>
<gene>
    <name evidence="1" type="ORF">RVF87_12775</name>
</gene>
<dbReference type="Proteomes" id="UP001479933">
    <property type="component" value="Chromosome"/>
</dbReference>
<sequence length="119" mass="12725">MTTEMDAVHDRAQRQLGALEDVHRQLQDLRAVGTGDHGRVRVEVDGNGTLLDLQLSPGAGGGKGSRLAEEIVGASVRAAIEVFGRRAQIMQDFCGEFEALTDTSGVSMEPNRAPVRPIS</sequence>
<protein>
    <submittedName>
        <fullName evidence="1">YbaB/EbfC family nucleoid-associated protein</fullName>
    </submittedName>
</protein>
<organism evidence="1 2">
    <name type="scientific">Gordonia hydrophobica</name>
    <dbReference type="NCBI Taxonomy" id="40516"/>
    <lineage>
        <taxon>Bacteria</taxon>
        <taxon>Bacillati</taxon>
        <taxon>Actinomycetota</taxon>
        <taxon>Actinomycetes</taxon>
        <taxon>Mycobacteriales</taxon>
        <taxon>Gordoniaceae</taxon>
        <taxon>Gordonia</taxon>
    </lineage>
</organism>
<dbReference type="RefSeq" id="WP_066172076.1">
    <property type="nucleotide sequence ID" value="NZ_CP136137.1"/>
</dbReference>
<dbReference type="EMBL" id="CP136137">
    <property type="protein sequence ID" value="WYY05956.1"/>
    <property type="molecule type" value="Genomic_DNA"/>
</dbReference>
<dbReference type="InterPro" id="IPR004401">
    <property type="entry name" value="YbaB/EbfC"/>
</dbReference>
<dbReference type="Gene3D" id="3.30.1310.10">
    <property type="entry name" value="Nucleoid-associated protein YbaB-like domain"/>
    <property type="match status" value="1"/>
</dbReference>
<dbReference type="Pfam" id="PF02575">
    <property type="entry name" value="YbaB_DNA_bd"/>
    <property type="match status" value="1"/>
</dbReference>
<evidence type="ECO:0000313" key="2">
    <source>
        <dbReference type="Proteomes" id="UP001479933"/>
    </source>
</evidence>
<reference evidence="1 2" key="1">
    <citation type="journal article" date="2023" name="Virus Evol.">
        <title>Computational host range prediction-The good, the bad, and the ugly.</title>
        <authorList>
            <person name="Howell A.A."/>
            <person name="Versoza C.J."/>
            <person name="Pfeifer S.P."/>
        </authorList>
    </citation>
    <scope>NUCLEOTIDE SEQUENCE [LARGE SCALE GENOMIC DNA]</scope>
    <source>
        <strain evidence="1 2">1610/1b</strain>
    </source>
</reference>
<dbReference type="SUPFAM" id="SSF82607">
    <property type="entry name" value="YbaB-like"/>
    <property type="match status" value="1"/>
</dbReference>
<evidence type="ECO:0000313" key="1">
    <source>
        <dbReference type="EMBL" id="WYY05956.1"/>
    </source>
</evidence>